<keyword evidence="3" id="KW-0808">Transferase</keyword>
<feature type="region of interest" description="Disordered" evidence="6">
    <location>
        <begin position="21"/>
        <end position="42"/>
    </location>
</feature>
<feature type="transmembrane region" description="Helical" evidence="7">
    <location>
        <begin position="49"/>
        <end position="68"/>
    </location>
</feature>
<dbReference type="Proteomes" id="UP000015105">
    <property type="component" value="Chromosome 3D"/>
</dbReference>
<reference evidence="9" key="4">
    <citation type="submission" date="2019-03" db="UniProtKB">
        <authorList>
            <consortium name="EnsemblPlants"/>
        </authorList>
    </citation>
    <scope>IDENTIFICATION</scope>
</reference>
<dbReference type="EnsemblPlants" id="AET3Gv20052900.7">
    <property type="protein sequence ID" value="AET3Gv20052900.7"/>
    <property type="gene ID" value="AET3Gv20052900"/>
</dbReference>
<accession>A0A453DRY6</accession>
<evidence type="ECO:0000256" key="6">
    <source>
        <dbReference type="SAM" id="MobiDB-lite"/>
    </source>
</evidence>
<comment type="similarity">
    <text evidence="2">Belongs to the glycosyltransferase 47 family.</text>
</comment>
<dbReference type="GO" id="GO:0016757">
    <property type="term" value="F:glycosyltransferase activity"/>
    <property type="evidence" value="ECO:0007669"/>
    <property type="project" value="UniProtKB-KW"/>
</dbReference>
<evidence type="ECO:0000313" key="10">
    <source>
        <dbReference type="Proteomes" id="UP000015105"/>
    </source>
</evidence>
<evidence type="ECO:0000256" key="2">
    <source>
        <dbReference type="ARBA" id="ARBA00010271"/>
    </source>
</evidence>
<keyword evidence="4" id="KW-0735">Signal-anchor</keyword>
<reference evidence="10" key="2">
    <citation type="journal article" date="2017" name="Nat. Plants">
        <title>The Aegilops tauschii genome reveals multiple impacts of transposons.</title>
        <authorList>
            <person name="Zhao G."/>
            <person name="Zou C."/>
            <person name="Li K."/>
            <person name="Wang K."/>
            <person name="Li T."/>
            <person name="Gao L."/>
            <person name="Zhang X."/>
            <person name="Wang H."/>
            <person name="Yang Z."/>
            <person name="Liu X."/>
            <person name="Jiang W."/>
            <person name="Mao L."/>
            <person name="Kong X."/>
            <person name="Jiao Y."/>
            <person name="Jia J."/>
        </authorList>
    </citation>
    <scope>NUCLEOTIDE SEQUENCE [LARGE SCALE GENOMIC DNA]</scope>
    <source>
        <strain evidence="10">cv. AL8/78</strain>
    </source>
</reference>
<dbReference type="InterPro" id="IPR004263">
    <property type="entry name" value="Exostosin"/>
</dbReference>
<dbReference type="Pfam" id="PF03016">
    <property type="entry name" value="Exostosin_GT47"/>
    <property type="match status" value="1"/>
</dbReference>
<evidence type="ECO:0000256" key="5">
    <source>
        <dbReference type="ARBA" id="ARBA00023034"/>
    </source>
</evidence>
<protein>
    <recommendedName>
        <fullName evidence="8">Exostosin GT47 domain-containing protein</fullName>
    </recommendedName>
</protein>
<evidence type="ECO:0000259" key="8">
    <source>
        <dbReference type="Pfam" id="PF03016"/>
    </source>
</evidence>
<evidence type="ECO:0000256" key="3">
    <source>
        <dbReference type="ARBA" id="ARBA00022676"/>
    </source>
</evidence>
<keyword evidence="3" id="KW-0328">Glycosyltransferase</keyword>
<keyword evidence="7" id="KW-0812">Transmembrane</keyword>
<sequence>TPPMKPFSRSLQRDLDAAAEYDDDGKQYSAVDGSGKQNPERGARRPSRLFYLALLYVVFWALVFYHHFSTSMQQSVSAAVAAPAVLQLKPSAFFSVPRIFRRDPCAGRYVYMYDLPPRFNADLVRECRRISGSTDVCKDVANDGFGPPIKGGGEAGSLPESGAYDTDQYMLGLIFHARMRRHECLTADPAAAAVVYVPFYAGLDSAMHLGSKDLAARDALSRDVVDWLAQRPEWRAMGGRDHLLVSGRGTWDFIVNPDAVGWGNALMTFPAILNATFLTTEASPWHGNDFAVPFPSHFHPSSDAEVTGWQDRVYEMDRSFLWGFAGGARDGSQRTVRAQIMEQCGRSSRCALLGVPAPGHYAPGRAMRLLESAEFCVQPRGDGYTRKSTFDTILAGCIPVFFHPVSAYLQYIWHLPRDHRSYSVFIPHGDVVERNASIEEVLSRIPPAKVAQMREQVIRLIPTVLYRHPAAKGVTFKDAFDVALERVIDRVAKRRRAAAEGREYVDSIDGKFSWKYDLAQDREKMLAPHEFDPYINT</sequence>
<keyword evidence="10" id="KW-1185">Reference proteome</keyword>
<evidence type="ECO:0000256" key="7">
    <source>
        <dbReference type="SAM" id="Phobius"/>
    </source>
</evidence>
<keyword evidence="7" id="KW-0472">Membrane</keyword>
<evidence type="ECO:0000256" key="1">
    <source>
        <dbReference type="ARBA" id="ARBA00004323"/>
    </source>
</evidence>
<comment type="subcellular location">
    <subcellularLocation>
        <location evidence="1">Golgi apparatus membrane</location>
        <topology evidence="1">Single-pass type II membrane protein</topology>
    </subcellularLocation>
</comment>
<dbReference type="AlphaFoldDB" id="A0A453DRY6"/>
<reference evidence="10" key="1">
    <citation type="journal article" date="2014" name="Science">
        <title>Ancient hybridizations among the ancestral genomes of bread wheat.</title>
        <authorList>
            <consortium name="International Wheat Genome Sequencing Consortium,"/>
            <person name="Marcussen T."/>
            <person name="Sandve S.R."/>
            <person name="Heier L."/>
            <person name="Spannagl M."/>
            <person name="Pfeifer M."/>
            <person name="Jakobsen K.S."/>
            <person name="Wulff B.B."/>
            <person name="Steuernagel B."/>
            <person name="Mayer K.F."/>
            <person name="Olsen O.A."/>
        </authorList>
    </citation>
    <scope>NUCLEOTIDE SEQUENCE [LARGE SCALE GENOMIC DNA]</scope>
    <source>
        <strain evidence="10">cv. AL8/78</strain>
    </source>
</reference>
<dbReference type="GO" id="GO:0000139">
    <property type="term" value="C:Golgi membrane"/>
    <property type="evidence" value="ECO:0007669"/>
    <property type="project" value="UniProtKB-SubCell"/>
</dbReference>
<evidence type="ECO:0000256" key="4">
    <source>
        <dbReference type="ARBA" id="ARBA00022968"/>
    </source>
</evidence>
<reference evidence="9" key="3">
    <citation type="journal article" date="2017" name="Nature">
        <title>Genome sequence of the progenitor of the wheat D genome Aegilops tauschii.</title>
        <authorList>
            <person name="Luo M.C."/>
            <person name="Gu Y.Q."/>
            <person name="Puiu D."/>
            <person name="Wang H."/>
            <person name="Twardziok S.O."/>
            <person name="Deal K.R."/>
            <person name="Huo N."/>
            <person name="Zhu T."/>
            <person name="Wang L."/>
            <person name="Wang Y."/>
            <person name="McGuire P.E."/>
            <person name="Liu S."/>
            <person name="Long H."/>
            <person name="Ramasamy R.K."/>
            <person name="Rodriguez J.C."/>
            <person name="Van S.L."/>
            <person name="Yuan L."/>
            <person name="Wang Z."/>
            <person name="Xia Z."/>
            <person name="Xiao L."/>
            <person name="Anderson O.D."/>
            <person name="Ouyang S."/>
            <person name="Liang Y."/>
            <person name="Zimin A.V."/>
            <person name="Pertea G."/>
            <person name="Qi P."/>
            <person name="Bennetzen J.L."/>
            <person name="Dai X."/>
            <person name="Dawson M.W."/>
            <person name="Muller H.G."/>
            <person name="Kugler K."/>
            <person name="Rivarola-Duarte L."/>
            <person name="Spannagl M."/>
            <person name="Mayer K.F.X."/>
            <person name="Lu F.H."/>
            <person name="Bevan M.W."/>
            <person name="Leroy P."/>
            <person name="Li P."/>
            <person name="You F.M."/>
            <person name="Sun Q."/>
            <person name="Liu Z."/>
            <person name="Lyons E."/>
            <person name="Wicker T."/>
            <person name="Salzberg S.L."/>
            <person name="Devos K.M."/>
            <person name="Dvorak J."/>
        </authorList>
    </citation>
    <scope>NUCLEOTIDE SEQUENCE [LARGE SCALE GENOMIC DNA]</scope>
    <source>
        <strain evidence="9">cv. AL8/78</strain>
    </source>
</reference>
<feature type="domain" description="Exostosin GT47" evidence="8">
    <location>
        <begin position="105"/>
        <end position="441"/>
    </location>
</feature>
<reference evidence="9" key="5">
    <citation type="journal article" date="2021" name="G3 (Bethesda)">
        <title>Aegilops tauschii genome assembly Aet v5.0 features greater sequence contiguity and improved annotation.</title>
        <authorList>
            <person name="Wang L."/>
            <person name="Zhu T."/>
            <person name="Rodriguez J.C."/>
            <person name="Deal K.R."/>
            <person name="Dubcovsky J."/>
            <person name="McGuire P.E."/>
            <person name="Lux T."/>
            <person name="Spannagl M."/>
            <person name="Mayer K.F.X."/>
            <person name="Baldrich P."/>
            <person name="Meyers B.C."/>
            <person name="Huo N."/>
            <person name="Gu Y.Q."/>
            <person name="Zhou H."/>
            <person name="Devos K.M."/>
            <person name="Bennetzen J.L."/>
            <person name="Unver T."/>
            <person name="Budak H."/>
            <person name="Gulick P.J."/>
            <person name="Galiba G."/>
            <person name="Kalapos B."/>
            <person name="Nelson D.R."/>
            <person name="Li P."/>
            <person name="You F.M."/>
            <person name="Luo M.C."/>
            <person name="Dvorak J."/>
        </authorList>
    </citation>
    <scope>NUCLEOTIDE SEQUENCE [LARGE SCALE GENOMIC DNA]</scope>
    <source>
        <strain evidence="9">cv. AL8/78</strain>
    </source>
</reference>
<dbReference type="PANTHER" id="PTHR11062">
    <property type="entry name" value="EXOSTOSIN HEPARAN SULFATE GLYCOSYLTRANSFERASE -RELATED"/>
    <property type="match status" value="1"/>
</dbReference>
<keyword evidence="7" id="KW-1133">Transmembrane helix</keyword>
<dbReference type="Gramene" id="AET3Gv20052900.7">
    <property type="protein sequence ID" value="AET3Gv20052900.7"/>
    <property type="gene ID" value="AET3Gv20052900"/>
</dbReference>
<evidence type="ECO:0000313" key="9">
    <source>
        <dbReference type="EnsemblPlants" id="AET3Gv20052900.7"/>
    </source>
</evidence>
<proteinExistence type="inferred from homology"/>
<dbReference type="PANTHER" id="PTHR11062:SF248">
    <property type="entry name" value="EXOSTOSIN GT47 DOMAIN-CONTAINING PROTEIN"/>
    <property type="match status" value="1"/>
</dbReference>
<organism evidence="9 10">
    <name type="scientific">Aegilops tauschii subsp. strangulata</name>
    <name type="common">Goatgrass</name>
    <dbReference type="NCBI Taxonomy" id="200361"/>
    <lineage>
        <taxon>Eukaryota</taxon>
        <taxon>Viridiplantae</taxon>
        <taxon>Streptophyta</taxon>
        <taxon>Embryophyta</taxon>
        <taxon>Tracheophyta</taxon>
        <taxon>Spermatophyta</taxon>
        <taxon>Magnoliopsida</taxon>
        <taxon>Liliopsida</taxon>
        <taxon>Poales</taxon>
        <taxon>Poaceae</taxon>
        <taxon>BOP clade</taxon>
        <taxon>Pooideae</taxon>
        <taxon>Triticodae</taxon>
        <taxon>Triticeae</taxon>
        <taxon>Triticinae</taxon>
        <taxon>Aegilops</taxon>
    </lineage>
</organism>
<dbReference type="InterPro" id="IPR040911">
    <property type="entry name" value="Exostosin_GT47"/>
</dbReference>
<name>A0A453DRY6_AEGTS</name>
<keyword evidence="5" id="KW-0333">Golgi apparatus</keyword>